<feature type="signal peptide" evidence="3">
    <location>
        <begin position="1"/>
        <end position="21"/>
    </location>
</feature>
<proteinExistence type="predicted"/>
<evidence type="ECO:0000256" key="1">
    <source>
        <dbReference type="SAM" id="MobiDB-lite"/>
    </source>
</evidence>
<keyword evidence="3" id="KW-0732">Signal</keyword>
<sequence length="142" mass="16456">MLLFRIFISLLSISFEPSSFSSSNDSLQSSESEYSYFIISFIYSTVSINVSILIYCYFNQFSNSPTLLLRVNSSFFSYSVIEAIVDNEQEEEEDDDDDEDYGDDDEDYGEDDEEDEEVEYEYDCDEDNDEDCIDEDGQSLDV</sequence>
<organism evidence="4 5">
    <name type="scientific">Streblomastix strix</name>
    <dbReference type="NCBI Taxonomy" id="222440"/>
    <lineage>
        <taxon>Eukaryota</taxon>
        <taxon>Metamonada</taxon>
        <taxon>Preaxostyla</taxon>
        <taxon>Oxymonadida</taxon>
        <taxon>Streblomastigidae</taxon>
        <taxon>Streblomastix</taxon>
    </lineage>
</organism>
<gene>
    <name evidence="4" type="ORF">EZS28_020048</name>
</gene>
<evidence type="ECO:0000256" key="3">
    <source>
        <dbReference type="SAM" id="SignalP"/>
    </source>
</evidence>
<comment type="caution">
    <text evidence="4">The sequence shown here is derived from an EMBL/GenBank/DDBJ whole genome shotgun (WGS) entry which is preliminary data.</text>
</comment>
<keyword evidence="2" id="KW-1133">Transmembrane helix</keyword>
<accession>A0A5J4VQ85</accession>
<dbReference type="Proteomes" id="UP000324800">
    <property type="component" value="Unassembled WGS sequence"/>
</dbReference>
<protein>
    <submittedName>
        <fullName evidence="4">Uncharacterized protein</fullName>
    </submittedName>
</protein>
<keyword evidence="2" id="KW-0812">Transmembrane</keyword>
<dbReference type="AlphaFoldDB" id="A0A5J4VQ85"/>
<evidence type="ECO:0000313" key="4">
    <source>
        <dbReference type="EMBL" id="KAA6384426.1"/>
    </source>
</evidence>
<feature type="transmembrane region" description="Helical" evidence="2">
    <location>
        <begin position="37"/>
        <end position="58"/>
    </location>
</feature>
<feature type="region of interest" description="Disordered" evidence="1">
    <location>
        <begin position="86"/>
        <end position="142"/>
    </location>
</feature>
<keyword evidence="2" id="KW-0472">Membrane</keyword>
<evidence type="ECO:0000313" key="5">
    <source>
        <dbReference type="Proteomes" id="UP000324800"/>
    </source>
</evidence>
<feature type="chain" id="PRO_5023873250" evidence="3">
    <location>
        <begin position="22"/>
        <end position="142"/>
    </location>
</feature>
<name>A0A5J4VQ85_9EUKA</name>
<evidence type="ECO:0000256" key="2">
    <source>
        <dbReference type="SAM" id="Phobius"/>
    </source>
</evidence>
<reference evidence="4 5" key="1">
    <citation type="submission" date="2019-03" db="EMBL/GenBank/DDBJ databases">
        <title>Single cell metagenomics reveals metabolic interactions within the superorganism composed of flagellate Streblomastix strix and complex community of Bacteroidetes bacteria on its surface.</title>
        <authorList>
            <person name="Treitli S.C."/>
            <person name="Kolisko M."/>
            <person name="Husnik F."/>
            <person name="Keeling P."/>
            <person name="Hampl V."/>
        </authorList>
    </citation>
    <scope>NUCLEOTIDE SEQUENCE [LARGE SCALE GENOMIC DNA]</scope>
    <source>
        <strain evidence="4">ST1C</strain>
    </source>
</reference>
<dbReference type="EMBL" id="SNRW01005767">
    <property type="protein sequence ID" value="KAA6384426.1"/>
    <property type="molecule type" value="Genomic_DNA"/>
</dbReference>